<dbReference type="AlphaFoldDB" id="A0A9E7UBJ2"/>
<dbReference type="GeneID" id="74940913"/>
<keyword evidence="2" id="KW-1185">Reference proteome</keyword>
<name>A0A9E7UBJ2_9EURY</name>
<dbReference type="Gene3D" id="3.30.1050.10">
    <property type="entry name" value="SCP2 sterol-binding domain"/>
    <property type="match status" value="1"/>
</dbReference>
<proteinExistence type="predicted"/>
<dbReference type="EMBL" id="CP104003">
    <property type="protein sequence ID" value="UWM54829.1"/>
    <property type="molecule type" value="Genomic_DNA"/>
</dbReference>
<evidence type="ECO:0000313" key="2">
    <source>
        <dbReference type="Proteomes" id="UP001057580"/>
    </source>
</evidence>
<dbReference type="Proteomes" id="UP001057580">
    <property type="component" value="Chromosome"/>
</dbReference>
<dbReference type="SUPFAM" id="SSF55718">
    <property type="entry name" value="SCP-like"/>
    <property type="match status" value="1"/>
</dbReference>
<evidence type="ECO:0000313" key="1">
    <source>
        <dbReference type="EMBL" id="UWM54829.1"/>
    </source>
</evidence>
<dbReference type="InterPro" id="IPR036527">
    <property type="entry name" value="SCP2_sterol-bd_dom_sf"/>
</dbReference>
<dbReference type="KEGG" id="ssai:N0B31_00785"/>
<accession>A0A9E7UBJ2</accession>
<protein>
    <submittedName>
        <fullName evidence="1">Uncharacterized protein</fullName>
    </submittedName>
</protein>
<reference evidence="1" key="1">
    <citation type="submission" date="2022-09" db="EMBL/GenBank/DDBJ databases">
        <title>Diverse halophilic archaea isolated from saline environments.</title>
        <authorList>
            <person name="Cui H.-L."/>
        </authorList>
    </citation>
    <scope>NUCLEOTIDE SEQUENCE</scope>
    <source>
        <strain evidence="1">ZS-35-S2</strain>
    </source>
</reference>
<organism evidence="1 2">
    <name type="scientific">Salinirubellus salinus</name>
    <dbReference type="NCBI Taxonomy" id="1364945"/>
    <lineage>
        <taxon>Archaea</taxon>
        <taxon>Methanobacteriati</taxon>
        <taxon>Methanobacteriota</taxon>
        <taxon>Stenosarchaea group</taxon>
        <taxon>Halobacteria</taxon>
        <taxon>Halobacteriales</taxon>
        <taxon>Natronomonadaceae</taxon>
        <taxon>Salinirubellus</taxon>
    </lineage>
</organism>
<gene>
    <name evidence="1" type="ORF">N0B31_00785</name>
</gene>
<sequence length="163" mass="17551">MTLTFPSEAWFAAYGERIDEREADAESASDWGVGFDGDFLFVMTDVPVASVSDELPEDLAAEMDTHIEDGTGYGYLGLEAGVCTRAEFVAPDDPAVEQAGFVMAASRDDHRAVRLNGGFGLLEDRDDRRAGYGVGLLGGRRHYCTAPRRYATSADGTPTILSS</sequence>
<dbReference type="RefSeq" id="WP_260593820.1">
    <property type="nucleotide sequence ID" value="NZ_CP104003.1"/>
</dbReference>